<keyword evidence="2" id="KW-1185">Reference proteome</keyword>
<proteinExistence type="predicted"/>
<evidence type="ECO:0000313" key="1">
    <source>
        <dbReference type="EMBL" id="MCQ8278841.1"/>
    </source>
</evidence>
<dbReference type="RefSeq" id="WP_422864321.1">
    <property type="nucleotide sequence ID" value="NZ_JAMSKV010000008.1"/>
</dbReference>
<organism evidence="1 2">
    <name type="scientific">Endosaccharibacter trunci</name>
    <dbReference type="NCBI Taxonomy" id="2812733"/>
    <lineage>
        <taxon>Bacteria</taxon>
        <taxon>Pseudomonadati</taxon>
        <taxon>Pseudomonadota</taxon>
        <taxon>Alphaproteobacteria</taxon>
        <taxon>Acetobacterales</taxon>
        <taxon>Acetobacteraceae</taxon>
        <taxon>Endosaccharibacter</taxon>
    </lineage>
</organism>
<protein>
    <submittedName>
        <fullName evidence="1">Uncharacterized protein</fullName>
    </submittedName>
</protein>
<gene>
    <name evidence="1" type="ORF">NFI95_10290</name>
</gene>
<accession>A0ABT1W7I2</accession>
<evidence type="ECO:0000313" key="2">
    <source>
        <dbReference type="Proteomes" id="UP001524587"/>
    </source>
</evidence>
<dbReference type="EMBL" id="JAMSKV010000008">
    <property type="protein sequence ID" value="MCQ8278841.1"/>
    <property type="molecule type" value="Genomic_DNA"/>
</dbReference>
<reference evidence="1 2" key="1">
    <citation type="submission" date="2022-06" db="EMBL/GenBank/DDBJ databases">
        <title>Endosaccharibacter gen. nov., sp. nov., endophytic bacteria isolated from sugarcane.</title>
        <authorList>
            <person name="Pitiwittayakul N."/>
            <person name="Yukphan P."/>
            <person name="Charoenyingcharoen P."/>
            <person name="Tanasupawat S."/>
        </authorList>
    </citation>
    <scope>NUCLEOTIDE SEQUENCE [LARGE SCALE GENOMIC DNA]</scope>
    <source>
        <strain evidence="1 2">KSS8</strain>
    </source>
</reference>
<name>A0ABT1W7I2_9PROT</name>
<comment type="caution">
    <text evidence="1">The sequence shown here is derived from an EMBL/GenBank/DDBJ whole genome shotgun (WGS) entry which is preliminary data.</text>
</comment>
<sequence length="210" mass="22833">MTANGFNYQWLDGLLRTAFERAGWSVTLVAPAEAGGCFDGEAVAVALSLDRDPAGWATLFGIQDETPEAEALDRVLDAQLGEPYPDLLIGYELAPWLARWAHRRQIPFVSIGPAGQRFMPDLLVELQTSSALQAWPAVWLWTRPSWIMPPRGSAPPVALATICRCSTPAGSAWWSGRWRWTLRSSPTVASRVLTIISIGSAISPTGSTPC</sequence>
<dbReference type="Proteomes" id="UP001524587">
    <property type="component" value="Unassembled WGS sequence"/>
</dbReference>